<dbReference type="PANTHER" id="PTHR31065">
    <property type="entry name" value="PLATZ TRANSCRIPTION FACTOR FAMILY PROTEIN"/>
    <property type="match status" value="1"/>
</dbReference>
<evidence type="ECO:0000256" key="1">
    <source>
        <dbReference type="SAM" id="MobiDB-lite"/>
    </source>
</evidence>
<organism evidence="2 3">
    <name type="scientific">Oryza sativa subsp. japonica</name>
    <name type="common">Rice</name>
    <dbReference type="NCBI Taxonomy" id="39947"/>
    <lineage>
        <taxon>Eukaryota</taxon>
        <taxon>Viridiplantae</taxon>
        <taxon>Streptophyta</taxon>
        <taxon>Embryophyta</taxon>
        <taxon>Tracheophyta</taxon>
        <taxon>Spermatophyta</taxon>
        <taxon>Magnoliopsida</taxon>
        <taxon>Liliopsida</taxon>
        <taxon>Poales</taxon>
        <taxon>Poaceae</taxon>
        <taxon>BOP clade</taxon>
        <taxon>Oryzoideae</taxon>
        <taxon>Oryzeae</taxon>
        <taxon>Oryzinae</taxon>
        <taxon>Oryza</taxon>
        <taxon>Oryza sativa</taxon>
    </lineage>
</organism>
<dbReference type="EMBL" id="AP005744">
    <property type="protein sequence ID" value="BAD20013.1"/>
    <property type="molecule type" value="Genomic_DNA"/>
</dbReference>
<dbReference type="Proteomes" id="UP000000763">
    <property type="component" value="Chromosome 9"/>
</dbReference>
<name>Q6K2X4_ORYSJ</name>
<evidence type="ECO:0000313" key="3">
    <source>
        <dbReference type="Proteomes" id="UP000000763"/>
    </source>
</evidence>
<evidence type="ECO:0000313" key="2">
    <source>
        <dbReference type="EMBL" id="BAD20013.1"/>
    </source>
</evidence>
<feature type="compositionally biased region" description="Polar residues" evidence="1">
    <location>
        <begin position="266"/>
        <end position="287"/>
    </location>
</feature>
<dbReference type="PANTHER" id="PTHR31065:SF1">
    <property type="entry name" value="OS09G0116050 PROTEIN"/>
    <property type="match status" value="1"/>
</dbReference>
<protein>
    <recommendedName>
        <fullName evidence="4">B box-type domain-containing protein</fullName>
    </recommendedName>
</protein>
<dbReference type="AlphaFoldDB" id="Q6K2X4"/>
<feature type="region of interest" description="Disordered" evidence="1">
    <location>
        <begin position="265"/>
        <end position="314"/>
    </location>
</feature>
<sequence length="314" mass="35906">MAQIATTTWQQFEIAELICKFDRNNRTKTLGSFQSCSSIEHLFRLVVALTAILGDDICDARVAIECSAYRCNPQLAIGARDEEISMAPEEPVLVDNNNQEENSLQQLNLLADTSEWFKNMDDDDESPLWLNVLLRTAFWRKCDVHDQLENTHRAEESIFCTNCLKTICPHCKHDQPSHQLLKVRRYIFRSVVHVKDMQNFGIDMSYIQTFKCNGHKVVHLRPMKRSKHHRPKAGTPRCTTCQCWLHNAPSLTCSLSCKKKAGISPNDFSGSEASTRVSRSRNQASDANQKRPIANTKLRKRPCKQANPERAPFF</sequence>
<evidence type="ECO:0008006" key="4">
    <source>
        <dbReference type="Google" id="ProtNLM"/>
    </source>
</evidence>
<reference evidence="3" key="1">
    <citation type="journal article" date="2005" name="Nature">
        <title>The map-based sequence of the rice genome.</title>
        <authorList>
            <consortium name="International rice genome sequencing project (IRGSP)"/>
            <person name="Matsumoto T."/>
            <person name="Wu J."/>
            <person name="Kanamori H."/>
            <person name="Katayose Y."/>
            <person name="Fujisawa M."/>
            <person name="Namiki N."/>
            <person name="Mizuno H."/>
            <person name="Yamamoto K."/>
            <person name="Antonio B.A."/>
            <person name="Baba T."/>
            <person name="Sakata K."/>
            <person name="Nagamura Y."/>
            <person name="Aoki H."/>
            <person name="Arikawa K."/>
            <person name="Arita K."/>
            <person name="Bito T."/>
            <person name="Chiden Y."/>
            <person name="Fujitsuka N."/>
            <person name="Fukunaka R."/>
            <person name="Hamada M."/>
            <person name="Harada C."/>
            <person name="Hayashi A."/>
            <person name="Hijishita S."/>
            <person name="Honda M."/>
            <person name="Hosokawa S."/>
            <person name="Ichikawa Y."/>
            <person name="Idonuma A."/>
            <person name="Iijima M."/>
            <person name="Ikeda M."/>
            <person name="Ikeno M."/>
            <person name="Ito K."/>
            <person name="Ito S."/>
            <person name="Ito T."/>
            <person name="Ito Y."/>
            <person name="Ito Y."/>
            <person name="Iwabuchi A."/>
            <person name="Kamiya K."/>
            <person name="Karasawa W."/>
            <person name="Kurita K."/>
            <person name="Katagiri S."/>
            <person name="Kikuta A."/>
            <person name="Kobayashi H."/>
            <person name="Kobayashi N."/>
            <person name="Machita K."/>
            <person name="Maehara T."/>
            <person name="Masukawa M."/>
            <person name="Mizubayashi T."/>
            <person name="Mukai Y."/>
            <person name="Nagasaki H."/>
            <person name="Nagata Y."/>
            <person name="Naito S."/>
            <person name="Nakashima M."/>
            <person name="Nakama Y."/>
            <person name="Nakamichi Y."/>
            <person name="Nakamura M."/>
            <person name="Meguro A."/>
            <person name="Negishi M."/>
            <person name="Ohta I."/>
            <person name="Ohta T."/>
            <person name="Okamoto M."/>
            <person name="Ono N."/>
            <person name="Saji S."/>
            <person name="Sakaguchi M."/>
            <person name="Sakai K."/>
            <person name="Shibata M."/>
            <person name="Shimokawa T."/>
            <person name="Song J."/>
            <person name="Takazaki Y."/>
            <person name="Terasawa K."/>
            <person name="Tsugane M."/>
            <person name="Tsuji K."/>
            <person name="Ueda S."/>
            <person name="Waki K."/>
            <person name="Yamagata H."/>
            <person name="Yamamoto M."/>
            <person name="Yamamoto S."/>
            <person name="Yamane H."/>
            <person name="Yoshiki S."/>
            <person name="Yoshihara R."/>
            <person name="Yukawa K."/>
            <person name="Zhong H."/>
            <person name="Yano M."/>
            <person name="Yuan Q."/>
            <person name="Ouyang S."/>
            <person name="Liu J."/>
            <person name="Jones K.M."/>
            <person name="Gansberger K."/>
            <person name="Moffat K."/>
            <person name="Hill J."/>
            <person name="Bera J."/>
            <person name="Fadrosh D."/>
            <person name="Jin S."/>
            <person name="Johri S."/>
            <person name="Kim M."/>
            <person name="Overton L."/>
            <person name="Reardon M."/>
            <person name="Tsitrin T."/>
            <person name="Vuong H."/>
            <person name="Weaver B."/>
            <person name="Ciecko A."/>
            <person name="Tallon L."/>
            <person name="Jackson J."/>
            <person name="Pai G."/>
            <person name="Aken S.V."/>
            <person name="Utterback T."/>
            <person name="Reidmuller S."/>
            <person name="Feldblyum T."/>
            <person name="Hsiao J."/>
            <person name="Zismann V."/>
            <person name="Iobst S."/>
            <person name="de Vazeille A.R."/>
            <person name="Buell C.R."/>
            <person name="Ying K."/>
            <person name="Li Y."/>
            <person name="Lu T."/>
            <person name="Huang Y."/>
            <person name="Zhao Q."/>
            <person name="Feng Q."/>
            <person name="Zhang L."/>
            <person name="Zhu J."/>
            <person name="Weng Q."/>
            <person name="Mu J."/>
            <person name="Lu Y."/>
            <person name="Fan D."/>
            <person name="Liu Y."/>
            <person name="Guan J."/>
            <person name="Zhang Y."/>
            <person name="Yu S."/>
            <person name="Liu X."/>
            <person name="Zhang Y."/>
            <person name="Hong G."/>
            <person name="Han B."/>
            <person name="Choisne N."/>
            <person name="Demange N."/>
            <person name="Orjeda G."/>
            <person name="Samain S."/>
            <person name="Cattolico L."/>
            <person name="Pelletier E."/>
            <person name="Couloux A."/>
            <person name="Segurens B."/>
            <person name="Wincker P."/>
            <person name="D'Hont A."/>
            <person name="Scarpelli C."/>
            <person name="Weissenbach J."/>
            <person name="Salanoubat M."/>
            <person name="Quetier F."/>
            <person name="Yu Y."/>
            <person name="Kim H.R."/>
            <person name="Rambo T."/>
            <person name="Currie J."/>
            <person name="Collura K."/>
            <person name="Luo M."/>
            <person name="Yang T."/>
            <person name="Ammiraju J.S.S."/>
            <person name="Engler F."/>
            <person name="Soderlund C."/>
            <person name="Wing R.A."/>
            <person name="Palmer L.E."/>
            <person name="de la Bastide M."/>
            <person name="Spiegel L."/>
            <person name="Nascimento L."/>
            <person name="Zutavern T."/>
            <person name="O'Shaughnessy A."/>
            <person name="Dike S."/>
            <person name="Dedhia N."/>
            <person name="Preston R."/>
            <person name="Balija V."/>
            <person name="McCombie W.R."/>
            <person name="Chow T."/>
            <person name="Chen H."/>
            <person name="Chung M."/>
            <person name="Chen C."/>
            <person name="Shaw J."/>
            <person name="Wu H."/>
            <person name="Hsiao K."/>
            <person name="Chao Y."/>
            <person name="Chu M."/>
            <person name="Cheng C."/>
            <person name="Hour A."/>
            <person name="Lee P."/>
            <person name="Lin S."/>
            <person name="Lin Y."/>
            <person name="Liou J."/>
            <person name="Liu S."/>
            <person name="Hsing Y."/>
            <person name="Raghuvanshi S."/>
            <person name="Mohanty A."/>
            <person name="Bharti A.K."/>
            <person name="Gaur A."/>
            <person name="Gupta V."/>
            <person name="Kumar D."/>
            <person name="Ravi V."/>
            <person name="Vij S."/>
            <person name="Kapur A."/>
            <person name="Khurana P."/>
            <person name="Khurana P."/>
            <person name="Khurana J.P."/>
            <person name="Tyagi A.K."/>
            <person name="Gaikwad K."/>
            <person name="Singh A."/>
            <person name="Dalal V."/>
            <person name="Srivastava S."/>
            <person name="Dixit A."/>
            <person name="Pal A.K."/>
            <person name="Ghazi I.A."/>
            <person name="Yadav M."/>
            <person name="Pandit A."/>
            <person name="Bhargava A."/>
            <person name="Sureshbabu K."/>
            <person name="Batra K."/>
            <person name="Sharma T.R."/>
            <person name="Mohapatra T."/>
            <person name="Singh N.K."/>
            <person name="Messing J."/>
            <person name="Nelson A.B."/>
            <person name="Fuks G."/>
            <person name="Kavchok S."/>
            <person name="Keizer G."/>
            <person name="Linton E."/>
            <person name="Llaca V."/>
            <person name="Song R."/>
            <person name="Tanyolac B."/>
            <person name="Young S."/>
            <person name="Ho-Il K."/>
            <person name="Hahn J.H."/>
            <person name="Sangsakoo G."/>
            <person name="Vanavichit A."/>
            <person name="de Mattos Luiz.A.T."/>
            <person name="Zimmer P.D."/>
            <person name="Malone G."/>
            <person name="Dellagostin O."/>
            <person name="de Oliveira A.C."/>
            <person name="Bevan M."/>
            <person name="Bancroft I."/>
            <person name="Minx P."/>
            <person name="Cordum H."/>
            <person name="Wilson R."/>
            <person name="Cheng Z."/>
            <person name="Jin W."/>
            <person name="Jiang J."/>
            <person name="Leong S.A."/>
            <person name="Iwama H."/>
            <person name="Gojobori T."/>
            <person name="Itoh T."/>
            <person name="Niimura Y."/>
            <person name="Fujii Y."/>
            <person name="Habara T."/>
            <person name="Sakai H."/>
            <person name="Sato Y."/>
            <person name="Wilson G."/>
            <person name="Kumar K."/>
            <person name="McCouch S."/>
            <person name="Juretic N."/>
            <person name="Hoen D."/>
            <person name="Wright S."/>
            <person name="Bruskiewich R."/>
            <person name="Bureau T."/>
            <person name="Miyao A."/>
            <person name="Hirochika H."/>
            <person name="Nishikawa T."/>
            <person name="Kadowaki K."/>
            <person name="Sugiura M."/>
            <person name="Burr B."/>
            <person name="Sasaki T."/>
        </authorList>
    </citation>
    <scope>NUCLEOTIDE SEQUENCE [LARGE SCALE GENOMIC DNA]</scope>
    <source>
        <strain evidence="3">cv. Nipponbare</strain>
    </source>
</reference>
<dbReference type="InterPro" id="IPR006734">
    <property type="entry name" value="PLATZ"/>
</dbReference>
<dbReference type="Pfam" id="PF04640">
    <property type="entry name" value="PLATZ"/>
    <property type="match status" value="1"/>
</dbReference>
<accession>Q6K2X4</accession>
<proteinExistence type="predicted"/>
<reference evidence="3" key="2">
    <citation type="journal article" date="2008" name="Nucleic Acids Res.">
        <title>The rice annotation project database (RAP-DB): 2008 update.</title>
        <authorList>
            <consortium name="The rice annotation project (RAP)"/>
        </authorList>
    </citation>
    <scope>GENOME REANNOTATION</scope>
    <source>
        <strain evidence="3">cv. Nipponbare</strain>
    </source>
</reference>
<gene>
    <name evidence="2" type="primary">OJ1512_E04.7</name>
</gene>